<evidence type="ECO:0000313" key="5">
    <source>
        <dbReference type="Proteomes" id="UP000316626"/>
    </source>
</evidence>
<dbReference type="InterPro" id="IPR050706">
    <property type="entry name" value="Cyclic-di-GMP_PDE-like"/>
</dbReference>
<dbReference type="Proteomes" id="UP000316626">
    <property type="component" value="Unassembled WGS sequence"/>
</dbReference>
<dbReference type="AlphaFoldDB" id="A0A544TPT7"/>
<keyword evidence="5" id="KW-1185">Reference proteome</keyword>
<dbReference type="Pfam" id="PF00563">
    <property type="entry name" value="EAL"/>
    <property type="match status" value="1"/>
</dbReference>
<reference evidence="4 5" key="1">
    <citation type="submission" date="2019-06" db="EMBL/GenBank/DDBJ databases">
        <title>Psychrobacillus vulpis sp. nov., a new species isolated from feces of a red fox that inhabits in The Tablas de Daimiel Natural Park, Albacete, Spain.</title>
        <authorList>
            <person name="Rodriguez M."/>
            <person name="Reina J.C."/>
            <person name="Bejar V."/>
            <person name="Llamas I."/>
        </authorList>
    </citation>
    <scope>NUCLEOTIDE SEQUENCE [LARGE SCALE GENOMIC DNA]</scope>
    <source>
        <strain evidence="4 5">Z8</strain>
    </source>
</reference>
<dbReference type="SUPFAM" id="SSF55073">
    <property type="entry name" value="Nucleotide cyclase"/>
    <property type="match status" value="1"/>
</dbReference>
<dbReference type="Pfam" id="PF00990">
    <property type="entry name" value="GGDEF"/>
    <property type="match status" value="1"/>
</dbReference>
<proteinExistence type="predicted"/>
<dbReference type="Gene3D" id="3.30.70.270">
    <property type="match status" value="1"/>
</dbReference>
<dbReference type="EMBL" id="VDGI01000013">
    <property type="protein sequence ID" value="TQR19477.1"/>
    <property type="molecule type" value="Genomic_DNA"/>
</dbReference>
<dbReference type="PROSITE" id="PS50887">
    <property type="entry name" value="GGDEF"/>
    <property type="match status" value="1"/>
</dbReference>
<sequence>MLKMTYRKISLKIIIIYVSISLLWILLADTYLYQYFQDGKIISILKGVVYVAFSVLLLLYLMKQSWKSQQDLLIKEYEDDLTGLPNRSSLQKTLENFIYNKEVFHLLFVDFDRFKMINDLYGHDSGDFALMQISERLHNNNYLTSSDMVARWGADEFIVLIKNRLYDDIEKFVESILTESTIPLSINGKEISISISIGSVQCPIDTVNSTELLRFAELAADEAKKAGGLRHVRYHKELSELANKELYLVEGLHNALEKGELFLNFQPQIETETHDIIGVETLIRWKLENKFISPAEFIPIAEKTGHIIQIGDFVLRETCKNIPLIEKEIGKELLYSINVSARQFYQKDYIQRTKKILEETNVLPSKIVLEITESIIMEYTDFVLKSLQELKEFGFQIAIDDFGTGYSSFKYLELLPVNIIKIDQSFTQAIHRSRTKAIVQSIISLGHNLDLKILAEGVEDLFQVANLNELNCHYLQGYFFSKPLTLENLLMEYKK</sequence>
<dbReference type="InterPro" id="IPR029787">
    <property type="entry name" value="Nucleotide_cyclase"/>
</dbReference>
<name>A0A544TPT7_9BACI</name>
<dbReference type="InterPro" id="IPR035919">
    <property type="entry name" value="EAL_sf"/>
</dbReference>
<dbReference type="CDD" id="cd01949">
    <property type="entry name" value="GGDEF"/>
    <property type="match status" value="1"/>
</dbReference>
<dbReference type="InterPro" id="IPR001633">
    <property type="entry name" value="EAL_dom"/>
</dbReference>
<dbReference type="NCBIfam" id="TIGR00254">
    <property type="entry name" value="GGDEF"/>
    <property type="match status" value="1"/>
</dbReference>
<protein>
    <submittedName>
        <fullName evidence="4">Bifunctional diguanylate cyclase/phosphodiesterase</fullName>
    </submittedName>
</protein>
<evidence type="ECO:0000259" key="3">
    <source>
        <dbReference type="PROSITE" id="PS50887"/>
    </source>
</evidence>
<accession>A0A544TPT7</accession>
<dbReference type="SUPFAM" id="SSF141868">
    <property type="entry name" value="EAL domain-like"/>
    <property type="match status" value="1"/>
</dbReference>
<keyword evidence="1" id="KW-0812">Transmembrane</keyword>
<dbReference type="InterPro" id="IPR000160">
    <property type="entry name" value="GGDEF_dom"/>
</dbReference>
<feature type="transmembrane region" description="Helical" evidence="1">
    <location>
        <begin position="41"/>
        <end position="61"/>
    </location>
</feature>
<dbReference type="GO" id="GO:0071111">
    <property type="term" value="F:cyclic-guanylate-specific phosphodiesterase activity"/>
    <property type="evidence" value="ECO:0007669"/>
    <property type="project" value="InterPro"/>
</dbReference>
<comment type="caution">
    <text evidence="4">The sequence shown here is derived from an EMBL/GenBank/DDBJ whole genome shotgun (WGS) entry which is preliminary data.</text>
</comment>
<evidence type="ECO:0000313" key="4">
    <source>
        <dbReference type="EMBL" id="TQR19477.1"/>
    </source>
</evidence>
<evidence type="ECO:0000259" key="2">
    <source>
        <dbReference type="PROSITE" id="PS50883"/>
    </source>
</evidence>
<dbReference type="PROSITE" id="PS50883">
    <property type="entry name" value="EAL"/>
    <property type="match status" value="1"/>
</dbReference>
<dbReference type="Gene3D" id="3.20.20.450">
    <property type="entry name" value="EAL domain"/>
    <property type="match status" value="1"/>
</dbReference>
<organism evidence="4 5">
    <name type="scientific">Psychrobacillus vulpis</name>
    <dbReference type="NCBI Taxonomy" id="2325572"/>
    <lineage>
        <taxon>Bacteria</taxon>
        <taxon>Bacillati</taxon>
        <taxon>Bacillota</taxon>
        <taxon>Bacilli</taxon>
        <taxon>Bacillales</taxon>
        <taxon>Bacillaceae</taxon>
        <taxon>Psychrobacillus</taxon>
    </lineage>
</organism>
<gene>
    <name evidence="4" type="ORF">FG384_12595</name>
</gene>
<evidence type="ECO:0000256" key="1">
    <source>
        <dbReference type="SAM" id="Phobius"/>
    </source>
</evidence>
<dbReference type="SMART" id="SM00052">
    <property type="entry name" value="EAL"/>
    <property type="match status" value="1"/>
</dbReference>
<dbReference type="OrthoDB" id="9759607at2"/>
<feature type="domain" description="GGDEF" evidence="3">
    <location>
        <begin position="102"/>
        <end position="236"/>
    </location>
</feature>
<dbReference type="CDD" id="cd01948">
    <property type="entry name" value="EAL"/>
    <property type="match status" value="1"/>
</dbReference>
<dbReference type="SMART" id="SM00267">
    <property type="entry name" value="GGDEF"/>
    <property type="match status" value="1"/>
</dbReference>
<keyword evidence="1" id="KW-1133">Transmembrane helix</keyword>
<feature type="domain" description="EAL" evidence="2">
    <location>
        <begin position="245"/>
        <end position="495"/>
    </location>
</feature>
<dbReference type="PANTHER" id="PTHR33121:SF71">
    <property type="entry name" value="OXYGEN SENSOR PROTEIN DOSP"/>
    <property type="match status" value="1"/>
</dbReference>
<feature type="transmembrane region" description="Helical" evidence="1">
    <location>
        <begin position="12"/>
        <end position="35"/>
    </location>
</feature>
<dbReference type="PANTHER" id="PTHR33121">
    <property type="entry name" value="CYCLIC DI-GMP PHOSPHODIESTERASE PDEF"/>
    <property type="match status" value="1"/>
</dbReference>
<dbReference type="InterPro" id="IPR043128">
    <property type="entry name" value="Rev_trsase/Diguanyl_cyclase"/>
</dbReference>
<keyword evidence="1" id="KW-0472">Membrane</keyword>